<dbReference type="Gramene" id="A02p32400.2_BraZ1">
    <property type="protein sequence ID" value="A02p32400.2_BraZ1.CDS"/>
    <property type="gene ID" value="A02g32400.2_BraZ1"/>
</dbReference>
<evidence type="ECO:0000313" key="2">
    <source>
        <dbReference type="EMBL" id="CAG7894288.1"/>
    </source>
</evidence>
<feature type="non-terminal residue" evidence="3">
    <location>
        <position position="1"/>
    </location>
</feature>
<evidence type="ECO:0000313" key="3">
    <source>
        <dbReference type="EMBL" id="VDC90024.1"/>
    </source>
</evidence>
<feature type="compositionally biased region" description="Basic and acidic residues" evidence="1">
    <location>
        <begin position="33"/>
        <end position="55"/>
    </location>
</feature>
<evidence type="ECO:0000256" key="1">
    <source>
        <dbReference type="SAM" id="MobiDB-lite"/>
    </source>
</evidence>
<dbReference type="Proteomes" id="UP000694005">
    <property type="component" value="Chromosome A02"/>
</dbReference>
<organism evidence="3">
    <name type="scientific">Brassica campestris</name>
    <name type="common">Field mustard</name>
    <dbReference type="NCBI Taxonomy" id="3711"/>
    <lineage>
        <taxon>Eukaryota</taxon>
        <taxon>Viridiplantae</taxon>
        <taxon>Streptophyta</taxon>
        <taxon>Embryophyta</taxon>
        <taxon>Tracheophyta</taxon>
        <taxon>Spermatophyta</taxon>
        <taxon>Magnoliopsida</taxon>
        <taxon>eudicotyledons</taxon>
        <taxon>Gunneridae</taxon>
        <taxon>Pentapetalae</taxon>
        <taxon>rosids</taxon>
        <taxon>malvids</taxon>
        <taxon>Brassicales</taxon>
        <taxon>Brassicaceae</taxon>
        <taxon>Brassiceae</taxon>
        <taxon>Brassica</taxon>
    </lineage>
</organism>
<name>A0A3P6ART9_BRACM</name>
<dbReference type="EMBL" id="LR031573">
    <property type="protein sequence ID" value="VDC90024.1"/>
    <property type="molecule type" value="Genomic_DNA"/>
</dbReference>
<dbReference type="EMBL" id="LS974618">
    <property type="protein sequence ID" value="CAG7894288.1"/>
    <property type="molecule type" value="Genomic_DNA"/>
</dbReference>
<protein>
    <submittedName>
        <fullName evidence="2">Uncharacterized protein</fullName>
    </submittedName>
</protein>
<accession>A0A3P6ART9</accession>
<gene>
    <name evidence="3" type="ORF">BRAA02T07614Z</name>
    <name evidence="2" type="ORF">BRAPAZ1V2_A02P32400.2</name>
</gene>
<sequence>TDGVLSEPISVLVEAAVAVTSRDENDVEDDVPEDKGSESLVERDKDGDKEEKEDDDKGKIFCITGITDVEVNVTCRKQSKKCGSLSIVFPSVCEGKAEGIKEKEKKGTRSFFV</sequence>
<proteinExistence type="predicted"/>
<dbReference type="AlphaFoldDB" id="A0A3P6ART9"/>
<reference evidence="3" key="1">
    <citation type="submission" date="2018-11" db="EMBL/GenBank/DDBJ databases">
        <authorList>
            <consortium name="Genoscope - CEA"/>
            <person name="William W."/>
        </authorList>
    </citation>
    <scope>NUCLEOTIDE SEQUENCE</scope>
</reference>
<feature type="region of interest" description="Disordered" evidence="1">
    <location>
        <begin position="21"/>
        <end position="55"/>
    </location>
</feature>
<feature type="non-terminal residue" evidence="3">
    <location>
        <position position="113"/>
    </location>
</feature>